<name>A0A3A6PYE2_9BACL</name>
<evidence type="ECO:0000313" key="2">
    <source>
        <dbReference type="Proteomes" id="UP000267798"/>
    </source>
</evidence>
<organism evidence="1 2">
    <name type="scientific">Paenibacillus pinisoli</name>
    <dbReference type="NCBI Taxonomy" id="1276110"/>
    <lineage>
        <taxon>Bacteria</taxon>
        <taxon>Bacillati</taxon>
        <taxon>Bacillota</taxon>
        <taxon>Bacilli</taxon>
        <taxon>Bacillales</taxon>
        <taxon>Paenibacillaceae</taxon>
        <taxon>Paenibacillus</taxon>
    </lineage>
</organism>
<dbReference type="EMBL" id="QXQB01000002">
    <property type="protein sequence ID" value="RJX40343.1"/>
    <property type="molecule type" value="Genomic_DNA"/>
</dbReference>
<comment type="caution">
    <text evidence="1">The sequence shown here is derived from an EMBL/GenBank/DDBJ whole genome shotgun (WGS) entry which is preliminary data.</text>
</comment>
<dbReference type="Proteomes" id="UP000267798">
    <property type="component" value="Unassembled WGS sequence"/>
</dbReference>
<sequence length="514" mass="58405">MNKIVYVPLDERPCNYDYPLYLAGMTDLRMAVPSRTVLGDKKQPANTEAVARWLLQESADADYALISIDMLLYGGIVPSRLHHLDQTELERRLNILREIKSANPSLKLYAFHLITRAPAYSSSEEEPDYYAHYGRELYEFGWLGDKRKRDGLNEAEVEQLTSIEGTVPHAIFEDFLGRRAVNKEMNQLSVSLVDDGIIDYLVVPLDDNSLYGYTSSEQRSLVHLIQERNLLDRIAVYPGADEIGCTMFSRIFCELHQYEPLIHVRYSSTLGPTIVPKYEDRSLNESIKHHITASGAYAADGFEVPDIYLMVHAPAASGVSVAETTDSYDARHHSYFSEVNMREFVSSMERYAKQGKVIVLGDVALCNGGDDTLMKLLAKKGLLDKLDGYAAWNTSGNALGTVISHAIITAYNRVQAQPDPQKEAASRMYYYYRLIEDWGYQAVVRQHITDQLLPVLKASYFHIEHVQDKVNGLIEEHLQQFTNEYIPYDGTLTISEISTPWKRMFEIGFRLEAQ</sequence>
<proteinExistence type="predicted"/>
<keyword evidence="2" id="KW-1185">Reference proteome</keyword>
<gene>
    <name evidence="1" type="ORF">D3P09_13420</name>
</gene>
<dbReference type="AlphaFoldDB" id="A0A3A6PYE2"/>
<reference evidence="1 2" key="1">
    <citation type="submission" date="2018-09" db="EMBL/GenBank/DDBJ databases">
        <title>Paenibacillus aracenensis nov. sp. isolated from a cave in southern Spain.</title>
        <authorList>
            <person name="Jurado V."/>
            <person name="Gutierrez-Patricio S."/>
            <person name="Gonzalez-Pimentel J.L."/>
            <person name="Miller A.Z."/>
            <person name="Laiz L."/>
            <person name="Saiz-Jimenez C."/>
        </authorList>
    </citation>
    <scope>NUCLEOTIDE SEQUENCE [LARGE SCALE GENOMIC DNA]</scope>
    <source>
        <strain evidence="1 2">JCM 19203</strain>
    </source>
</reference>
<evidence type="ECO:0000313" key="1">
    <source>
        <dbReference type="EMBL" id="RJX40343.1"/>
    </source>
</evidence>
<protein>
    <submittedName>
        <fullName evidence="1">DUF4127 family protein</fullName>
    </submittedName>
</protein>
<dbReference type="InterPro" id="IPR025394">
    <property type="entry name" value="DUF4127"/>
</dbReference>
<dbReference type="OrthoDB" id="9789552at2"/>
<accession>A0A3A6PYE2</accession>
<dbReference type="Pfam" id="PF13552">
    <property type="entry name" value="DUF4127"/>
    <property type="match status" value="1"/>
</dbReference>
<dbReference type="RefSeq" id="WP_120110568.1">
    <property type="nucleotide sequence ID" value="NZ_QXQB01000002.1"/>
</dbReference>